<gene>
    <name evidence="4" type="ORF">NMOB1V02_LOCUS3867</name>
</gene>
<dbReference type="AlphaFoldDB" id="A0A7R9BL99"/>
<dbReference type="GO" id="GO:0004252">
    <property type="term" value="F:serine-type endopeptidase activity"/>
    <property type="evidence" value="ECO:0007669"/>
    <property type="project" value="InterPro"/>
</dbReference>
<proteinExistence type="inferred from homology"/>
<dbReference type="InterPro" id="IPR033116">
    <property type="entry name" value="TRYPSIN_SER"/>
</dbReference>
<dbReference type="InterPro" id="IPR009003">
    <property type="entry name" value="Peptidase_S1_PA"/>
</dbReference>
<dbReference type="CDD" id="cd00190">
    <property type="entry name" value="Tryp_SPc"/>
    <property type="match status" value="1"/>
</dbReference>
<keyword evidence="1" id="KW-1015">Disulfide bond</keyword>
<dbReference type="EMBL" id="OA882587">
    <property type="protein sequence ID" value="CAD7276089.1"/>
    <property type="molecule type" value="Genomic_DNA"/>
</dbReference>
<keyword evidence="5" id="KW-1185">Reference proteome</keyword>
<dbReference type="PROSITE" id="PS00135">
    <property type="entry name" value="TRYPSIN_SER"/>
    <property type="match status" value="1"/>
</dbReference>
<evidence type="ECO:0000256" key="1">
    <source>
        <dbReference type="ARBA" id="ARBA00023157"/>
    </source>
</evidence>
<dbReference type="InterPro" id="IPR043504">
    <property type="entry name" value="Peptidase_S1_PA_chymotrypsin"/>
</dbReference>
<accession>A0A7R9BL99</accession>
<evidence type="ECO:0000313" key="4">
    <source>
        <dbReference type="EMBL" id="CAD7276089.1"/>
    </source>
</evidence>
<protein>
    <recommendedName>
        <fullName evidence="3">Peptidase S1 domain-containing protein</fullName>
    </recommendedName>
</protein>
<dbReference type="Gene3D" id="2.40.10.10">
    <property type="entry name" value="Trypsin-like serine proteases"/>
    <property type="match status" value="2"/>
</dbReference>
<dbReference type="SUPFAM" id="SSF50494">
    <property type="entry name" value="Trypsin-like serine proteases"/>
    <property type="match status" value="1"/>
</dbReference>
<dbReference type="PRINTS" id="PR00722">
    <property type="entry name" value="CHYMOTRYPSIN"/>
</dbReference>
<feature type="domain" description="Peptidase S1" evidence="3">
    <location>
        <begin position="1"/>
        <end position="172"/>
    </location>
</feature>
<name>A0A7R9BL99_9CRUS</name>
<dbReference type="PANTHER" id="PTHR24253:SF145">
    <property type="entry name" value="SERINE PROTEASE FILZIG"/>
    <property type="match status" value="1"/>
</dbReference>
<organism evidence="4">
    <name type="scientific">Notodromas monacha</name>
    <dbReference type="NCBI Taxonomy" id="399045"/>
    <lineage>
        <taxon>Eukaryota</taxon>
        <taxon>Metazoa</taxon>
        <taxon>Ecdysozoa</taxon>
        <taxon>Arthropoda</taxon>
        <taxon>Crustacea</taxon>
        <taxon>Oligostraca</taxon>
        <taxon>Ostracoda</taxon>
        <taxon>Podocopa</taxon>
        <taxon>Podocopida</taxon>
        <taxon>Cypridocopina</taxon>
        <taxon>Cypridoidea</taxon>
        <taxon>Cyprididae</taxon>
        <taxon>Notodromas</taxon>
    </lineage>
</organism>
<dbReference type="Pfam" id="PF00089">
    <property type="entry name" value="Trypsin"/>
    <property type="match status" value="1"/>
</dbReference>
<dbReference type="GO" id="GO:0006508">
    <property type="term" value="P:proteolysis"/>
    <property type="evidence" value="ECO:0007669"/>
    <property type="project" value="InterPro"/>
</dbReference>
<dbReference type="Proteomes" id="UP000678499">
    <property type="component" value="Unassembled WGS sequence"/>
</dbReference>
<dbReference type="SMART" id="SM00020">
    <property type="entry name" value="Tryp_SPc"/>
    <property type="match status" value="1"/>
</dbReference>
<sequence length="175" mass="19744">MRTVERNVKRVVVHRDYEPKTFENDIALLEMDKAVDFRPHIVPICLPEGEEDFVGQEAIVSGWGRIKYGGSVPSVLMQVQVPIMKNAECQKMFEKAGHPKKIRDSFLCAGFETGQHDSCEGDSGGPLQKEMPDGRWVLIGTVSHGIKCAWPNLPGIYMKMTYYKPWIMNIITSTS</sequence>
<dbReference type="PROSITE" id="PS50240">
    <property type="entry name" value="TRYPSIN_DOM"/>
    <property type="match status" value="1"/>
</dbReference>
<dbReference type="InterPro" id="IPR001254">
    <property type="entry name" value="Trypsin_dom"/>
</dbReference>
<evidence type="ECO:0000313" key="5">
    <source>
        <dbReference type="Proteomes" id="UP000678499"/>
    </source>
</evidence>
<dbReference type="FunFam" id="2.40.10.10:FF:000002">
    <property type="entry name" value="Transmembrane protease serine"/>
    <property type="match status" value="1"/>
</dbReference>
<evidence type="ECO:0000256" key="2">
    <source>
        <dbReference type="ARBA" id="ARBA00024195"/>
    </source>
</evidence>
<evidence type="ECO:0000259" key="3">
    <source>
        <dbReference type="PROSITE" id="PS50240"/>
    </source>
</evidence>
<comment type="similarity">
    <text evidence="2">Belongs to the peptidase S1 family. CLIP subfamily.</text>
</comment>
<dbReference type="InterPro" id="IPR001314">
    <property type="entry name" value="Peptidase_S1A"/>
</dbReference>
<reference evidence="4" key="1">
    <citation type="submission" date="2020-11" db="EMBL/GenBank/DDBJ databases">
        <authorList>
            <person name="Tran Van P."/>
        </authorList>
    </citation>
    <scope>NUCLEOTIDE SEQUENCE</scope>
</reference>
<dbReference type="PANTHER" id="PTHR24253">
    <property type="entry name" value="TRANSMEMBRANE PROTEASE SERINE"/>
    <property type="match status" value="1"/>
</dbReference>
<dbReference type="EMBL" id="CAJPEX010000550">
    <property type="protein sequence ID" value="CAG0916241.1"/>
    <property type="molecule type" value="Genomic_DNA"/>
</dbReference>
<dbReference type="OrthoDB" id="414661at2759"/>